<dbReference type="Gene3D" id="1.10.10.10">
    <property type="entry name" value="Winged helix-like DNA-binding domain superfamily/Winged helix DNA-binding domain"/>
    <property type="match status" value="1"/>
</dbReference>
<dbReference type="SMART" id="SM00345">
    <property type="entry name" value="HTH_GNTR"/>
    <property type="match status" value="1"/>
</dbReference>
<dbReference type="Pfam" id="PF00392">
    <property type="entry name" value="GntR"/>
    <property type="match status" value="1"/>
</dbReference>
<evidence type="ECO:0000313" key="5">
    <source>
        <dbReference type="EMBL" id="SEA68208.1"/>
    </source>
</evidence>
<dbReference type="InterPro" id="IPR000524">
    <property type="entry name" value="Tscrpt_reg_HTH_GntR"/>
</dbReference>
<dbReference type="PANTHER" id="PTHR38445">
    <property type="entry name" value="HTH-TYPE TRANSCRIPTIONAL REPRESSOR YTRA"/>
    <property type="match status" value="1"/>
</dbReference>
<dbReference type="EMBL" id="FNRM01000005">
    <property type="protein sequence ID" value="SEA68208.1"/>
    <property type="molecule type" value="Genomic_DNA"/>
</dbReference>
<keyword evidence="3" id="KW-0804">Transcription</keyword>
<dbReference type="InterPro" id="IPR036390">
    <property type="entry name" value="WH_DNA-bd_sf"/>
</dbReference>
<dbReference type="GO" id="GO:0003700">
    <property type="term" value="F:DNA-binding transcription factor activity"/>
    <property type="evidence" value="ECO:0007669"/>
    <property type="project" value="InterPro"/>
</dbReference>
<keyword evidence="2" id="KW-0238">DNA-binding</keyword>
<dbReference type="PANTHER" id="PTHR38445:SF7">
    <property type="entry name" value="GNTR-FAMILY TRANSCRIPTIONAL REGULATOR"/>
    <property type="match status" value="1"/>
</dbReference>
<name>A0A1H4D6N0_ALKAM</name>
<dbReference type="InterPro" id="IPR036388">
    <property type="entry name" value="WH-like_DNA-bd_sf"/>
</dbReference>
<gene>
    <name evidence="5" type="ORF">SAMN04488051_10591</name>
</gene>
<keyword evidence="1" id="KW-0805">Transcription regulation</keyword>
<dbReference type="SUPFAM" id="SSF46785">
    <property type="entry name" value="Winged helix' DNA-binding domain"/>
    <property type="match status" value="1"/>
</dbReference>
<protein>
    <submittedName>
        <fullName evidence="5">GntR family transcriptional regulator</fullName>
    </submittedName>
</protein>
<sequence>MSIISITPNSGEPIYRQLTEQIKRLVAGGQLRAGDALPSVRELAAHYTVNPMTISKAYSLLEAEGILERQRGKPMTVAAQTQSKHSEQARLQQIMPQLEALATAARQLQLSRQSVLSALSELLIQNNEEQ</sequence>
<proteinExistence type="predicted"/>
<dbReference type="PROSITE" id="PS50949">
    <property type="entry name" value="HTH_GNTR"/>
    <property type="match status" value="1"/>
</dbReference>
<evidence type="ECO:0000313" key="6">
    <source>
        <dbReference type="Proteomes" id="UP000198773"/>
    </source>
</evidence>
<evidence type="ECO:0000256" key="1">
    <source>
        <dbReference type="ARBA" id="ARBA00023015"/>
    </source>
</evidence>
<keyword evidence="6" id="KW-1185">Reference proteome</keyword>
<dbReference type="CDD" id="cd07377">
    <property type="entry name" value="WHTH_GntR"/>
    <property type="match status" value="1"/>
</dbReference>
<dbReference type="AlphaFoldDB" id="A0A1H4D6N0"/>
<feature type="domain" description="HTH gntR-type" evidence="4">
    <location>
        <begin position="12"/>
        <end position="80"/>
    </location>
</feature>
<organism evidence="5 6">
    <name type="scientific">Alkalimonas amylolytica</name>
    <dbReference type="NCBI Taxonomy" id="152573"/>
    <lineage>
        <taxon>Bacteria</taxon>
        <taxon>Pseudomonadati</taxon>
        <taxon>Pseudomonadota</taxon>
        <taxon>Gammaproteobacteria</taxon>
        <taxon>Alkalimonas</taxon>
    </lineage>
</organism>
<accession>A0A1H4D6N0</accession>
<evidence type="ECO:0000256" key="2">
    <source>
        <dbReference type="ARBA" id="ARBA00023125"/>
    </source>
</evidence>
<evidence type="ECO:0000256" key="3">
    <source>
        <dbReference type="ARBA" id="ARBA00023163"/>
    </source>
</evidence>
<dbReference type="Proteomes" id="UP000198773">
    <property type="component" value="Unassembled WGS sequence"/>
</dbReference>
<reference evidence="5 6" key="1">
    <citation type="submission" date="2016-10" db="EMBL/GenBank/DDBJ databases">
        <authorList>
            <person name="de Groot N.N."/>
        </authorList>
    </citation>
    <scope>NUCLEOTIDE SEQUENCE [LARGE SCALE GENOMIC DNA]</scope>
    <source>
        <strain evidence="5 6">CGMCC 1.3430</strain>
    </source>
</reference>
<evidence type="ECO:0000259" key="4">
    <source>
        <dbReference type="PROSITE" id="PS50949"/>
    </source>
</evidence>
<dbReference type="STRING" id="152573.SAMN04488051_10591"/>
<dbReference type="GO" id="GO:0003677">
    <property type="term" value="F:DNA binding"/>
    <property type="evidence" value="ECO:0007669"/>
    <property type="project" value="UniProtKB-KW"/>
</dbReference>